<comment type="caution">
    <text evidence="3">The sequence shown here is derived from an EMBL/GenBank/DDBJ whole genome shotgun (WGS) entry which is preliminary data.</text>
</comment>
<dbReference type="SUPFAM" id="SSF54001">
    <property type="entry name" value="Cysteine proteinases"/>
    <property type="match status" value="1"/>
</dbReference>
<dbReference type="InterPro" id="IPR018200">
    <property type="entry name" value="USP_CS"/>
</dbReference>
<gene>
    <name evidence="3" type="ORF">CUR178_08246</name>
</gene>
<dbReference type="GO" id="GO:0005634">
    <property type="term" value="C:nucleus"/>
    <property type="evidence" value="ECO:0007669"/>
    <property type="project" value="TreeGrafter"/>
</dbReference>
<dbReference type="InterPro" id="IPR028889">
    <property type="entry name" value="USP"/>
</dbReference>
<dbReference type="GO" id="GO:0005829">
    <property type="term" value="C:cytosol"/>
    <property type="evidence" value="ECO:0007669"/>
    <property type="project" value="TreeGrafter"/>
</dbReference>
<name>A0A836HVC5_LEIEN</name>
<dbReference type="GO" id="GO:0016579">
    <property type="term" value="P:protein deubiquitination"/>
    <property type="evidence" value="ECO:0007669"/>
    <property type="project" value="InterPro"/>
</dbReference>
<feature type="region of interest" description="Disordered" evidence="1">
    <location>
        <begin position="1"/>
        <end position="37"/>
    </location>
</feature>
<dbReference type="CDD" id="cd02257">
    <property type="entry name" value="Peptidase_C19"/>
    <property type="match status" value="1"/>
</dbReference>
<organism evidence="3 4">
    <name type="scientific">Leishmania enriettii</name>
    <dbReference type="NCBI Taxonomy" id="5663"/>
    <lineage>
        <taxon>Eukaryota</taxon>
        <taxon>Discoba</taxon>
        <taxon>Euglenozoa</taxon>
        <taxon>Kinetoplastea</taxon>
        <taxon>Metakinetoplastina</taxon>
        <taxon>Trypanosomatida</taxon>
        <taxon>Trypanosomatidae</taxon>
        <taxon>Leishmaniinae</taxon>
        <taxon>Leishmania</taxon>
    </lineage>
</organism>
<dbReference type="Pfam" id="PF00443">
    <property type="entry name" value="UCH"/>
    <property type="match status" value="1"/>
</dbReference>
<dbReference type="PANTHER" id="PTHR24006">
    <property type="entry name" value="UBIQUITIN CARBOXYL-TERMINAL HYDROLASE"/>
    <property type="match status" value="1"/>
</dbReference>
<feature type="compositionally biased region" description="Basic residues" evidence="1">
    <location>
        <begin position="1577"/>
        <end position="1595"/>
    </location>
</feature>
<protein>
    <recommendedName>
        <fullName evidence="2">USP domain-containing protein</fullName>
    </recommendedName>
</protein>
<feature type="compositionally biased region" description="Low complexity" evidence="1">
    <location>
        <begin position="1612"/>
        <end position="1629"/>
    </location>
</feature>
<dbReference type="PROSITE" id="PS00973">
    <property type="entry name" value="USP_2"/>
    <property type="match status" value="1"/>
</dbReference>
<feature type="domain" description="USP" evidence="2">
    <location>
        <begin position="704"/>
        <end position="1397"/>
    </location>
</feature>
<dbReference type="InterPro" id="IPR050164">
    <property type="entry name" value="Peptidase_C19"/>
</dbReference>
<accession>A0A836HVC5</accession>
<dbReference type="EMBL" id="JAFHKP010000012">
    <property type="protein sequence ID" value="KAG5483580.1"/>
    <property type="molecule type" value="Genomic_DNA"/>
</dbReference>
<evidence type="ECO:0000259" key="2">
    <source>
        <dbReference type="PROSITE" id="PS50235"/>
    </source>
</evidence>
<feature type="compositionally biased region" description="Basic and acidic residues" evidence="1">
    <location>
        <begin position="1201"/>
        <end position="1211"/>
    </location>
</feature>
<sequence length="1629" mass="172701">MAKSNQKSTAAAAAADTQMENGTTVVHEEPRTPPRAESIADAGYSASEVLLRDPVEFISDRVNSIELWRATVARLNMTQLGVSLVRGVLRRGRLAVPPMRVFDTEEKTASAEAKELVQPLHPSHPVPPLLHPHSALETNQVTAQMVQRAEARQIPVQEADYAACQQMAHYPPNHRSTHLSLQPSVARRALVYTASRASVPLYIGMLTAFIGHGVASMYNTDTETDLIGASGTAAERCVRESTSVSGAVPSGLHTSGHHLRLTPEMNDALHEVHRAAAEVMRTIDHEAKEMHALVTATVRLSGKAAAYVTDEDERAWDMRQAQLSRSCRRLSRVVANLYSLVSLLDFFAVESASLPAPTPDTTAAATAVSHASAESAARERRETAVTLASGPGHAGGNTSDDVICSSSASTVAATAMAEHSAQLTTVPPCAASSSPSTITAPPVLTKSAAGAETPAHIYTTERFHGLFDAFGPLPQSVWRVFAAAATTLSEFAVPWSLTTGDAQSRQAFNSAACAILGEDQRCLLLQLHRLCARFMVLRQRVYALHPVSPLHFKVKQMLEWSGLLNAEEPDAWSCYNGDIDRCDLHTDPLHNTYARGLRWRVNSSNKLALGMVMACSYTPAARDTALRRMKEVSAFAPCGSIGWRAGAASDASASAPLASAGTTGRPGVAFDGLVTRPSSSTYAAPAQDSGAAALSHISPVPGYTGLWNDGNTCFLNSVVQLLGSAALFRDDLMARVQATVFCHSLHADHSSPTPVNAQALATLFTKYGCRLAVALLLGELQWRGAQQHQRHAVRPDYLTPHLPPPFNDHRQHDASEFWHALMDKLDVPNQPGGAVVASWFSGRTTTTMTCVVCQHKRLHSNTFWDLSIPLLRSTSAPSVPASGGRAAPTLTAMPTLPAVPVAAAGRVVSQVEVQHFAHATAVTTTYASSPASYLPLNTLTAADASSRLEAAERAEEEAAERVNDKTTSTPPPIVTSSGAESHEAPLPPSPVVAADEAPTTLQHLLLHLLHPALNKELLHGSNAVDCEHCHRRTNTEITTRLVAEEEVESEVGVSAIATGVQGEGVSAVLPARVSSGCGAGAGHEGAMRSSAAAATAWDADGETASPAARGAGGRALTRPLTSTAAGCGLPYYLALQLNRFAYRRVAHSYDKITDGVPLNEVVIVPAYPDPGESRAGPPSPGEAQRLNASAVTVNEEDGDADTQREDSDRHGIPPVRAQERPGSAAPAVPLWVAYRLQSIIIHSGSTPRSGHYFTLTRRLVEAPAQVSINGTNPGEEGEHHASAAADLSSMRTYVEELGAALTGCLRTERHFSYAEAAHSTACVGGAWPQSPALSPAPMLPTTAVSVSGDRLYENWVMLNDSNVQTVHPDTMRRILHGCGGGVYSASETPYIILYEKVPVAYNGTTGSNALPEKEEATVTHLTDAALLVASRLRRMWVTRRASPGAFRIGSADHTNSKPVKFAPEVLQIFRARLKDETARSAALSAASHVADGCGSSSTAGNRTQRRPPPVGTVVDQGVSATTSTANVSRSSWPHAAGAGEGARATAANPFVLGANTEALVSANDSNGSACRASQSSRQRRRISTVKRGKVPRPRRYSVNLNRQGWKDYHQHGGAALTSSGSDADSGAGE</sequence>
<dbReference type="GO" id="GO:0004843">
    <property type="term" value="F:cysteine-type deubiquitinase activity"/>
    <property type="evidence" value="ECO:0007669"/>
    <property type="project" value="InterPro"/>
</dbReference>
<evidence type="ECO:0000313" key="3">
    <source>
        <dbReference type="EMBL" id="KAG5483580.1"/>
    </source>
</evidence>
<evidence type="ECO:0000313" key="4">
    <source>
        <dbReference type="Proteomes" id="UP000674179"/>
    </source>
</evidence>
<dbReference type="KEGG" id="lenr:94175386"/>
<dbReference type="InterPro" id="IPR001394">
    <property type="entry name" value="Peptidase_C19_UCH"/>
</dbReference>
<evidence type="ECO:0000256" key="1">
    <source>
        <dbReference type="SAM" id="MobiDB-lite"/>
    </source>
</evidence>
<dbReference type="OrthoDB" id="2420415at2759"/>
<dbReference type="PROSITE" id="PS50235">
    <property type="entry name" value="USP_3"/>
    <property type="match status" value="1"/>
</dbReference>
<reference evidence="3 4" key="1">
    <citation type="submission" date="2021-02" db="EMBL/GenBank/DDBJ databases">
        <title>Leishmania (Mundinia) enrietti genome sequencing and assembly.</title>
        <authorList>
            <person name="Almutairi H."/>
            <person name="Gatherer D."/>
        </authorList>
    </citation>
    <scope>NUCLEOTIDE SEQUENCE [LARGE SCALE GENOMIC DNA]</scope>
    <source>
        <strain evidence="3">CUR178</strain>
    </source>
</reference>
<dbReference type="Gene3D" id="3.90.70.10">
    <property type="entry name" value="Cysteine proteinases"/>
    <property type="match status" value="1"/>
</dbReference>
<dbReference type="InterPro" id="IPR038765">
    <property type="entry name" value="Papain-like_cys_pep_sf"/>
</dbReference>
<feature type="region of interest" description="Disordered" evidence="1">
    <location>
        <begin position="1564"/>
        <end position="1629"/>
    </location>
</feature>
<feature type="region of interest" description="Disordered" evidence="1">
    <location>
        <begin position="1490"/>
        <end position="1515"/>
    </location>
</feature>
<dbReference type="GeneID" id="94175386"/>
<proteinExistence type="predicted"/>
<dbReference type="PROSITE" id="PS00972">
    <property type="entry name" value="USP_1"/>
    <property type="match status" value="1"/>
</dbReference>
<dbReference type="RefSeq" id="XP_067694797.1">
    <property type="nucleotide sequence ID" value="XM_067839876.1"/>
</dbReference>
<dbReference type="Proteomes" id="UP000674179">
    <property type="component" value="Chromosome 12"/>
</dbReference>
<feature type="region of interest" description="Disordered" evidence="1">
    <location>
        <begin position="947"/>
        <end position="993"/>
    </location>
</feature>
<keyword evidence="4" id="KW-1185">Reference proteome</keyword>
<feature type="region of interest" description="Disordered" evidence="1">
    <location>
        <begin position="1169"/>
        <end position="1221"/>
    </location>
</feature>